<protein>
    <submittedName>
        <fullName evidence="1">Uncharacterized protein</fullName>
    </submittedName>
</protein>
<dbReference type="KEGG" id="smam:Mal15_39360"/>
<sequence length="89" mass="9880">MANTITAESDVAVAEKSITEYLEGTFVEERGTIEKEIFDAEQALKQAELSYESNLRMAAKGLIKPLRLQGEKFAVESARKALELKQTSD</sequence>
<organism evidence="1 2">
    <name type="scientific">Stieleria maiorica</name>
    <dbReference type="NCBI Taxonomy" id="2795974"/>
    <lineage>
        <taxon>Bacteria</taxon>
        <taxon>Pseudomonadati</taxon>
        <taxon>Planctomycetota</taxon>
        <taxon>Planctomycetia</taxon>
        <taxon>Pirellulales</taxon>
        <taxon>Pirellulaceae</taxon>
        <taxon>Stieleria</taxon>
    </lineage>
</organism>
<dbReference type="EMBL" id="CP036264">
    <property type="protein sequence ID" value="QEF99869.1"/>
    <property type="molecule type" value="Genomic_DNA"/>
</dbReference>
<keyword evidence="2" id="KW-1185">Reference proteome</keyword>
<dbReference type="RefSeq" id="WP_147869204.1">
    <property type="nucleotide sequence ID" value="NZ_CP036264.1"/>
</dbReference>
<dbReference type="AlphaFoldDB" id="A0A5B9MH90"/>
<evidence type="ECO:0000313" key="1">
    <source>
        <dbReference type="EMBL" id="QEF99869.1"/>
    </source>
</evidence>
<gene>
    <name evidence="1" type="ORF">Mal15_39360</name>
</gene>
<accession>A0A5B9MH90</accession>
<evidence type="ECO:0000313" key="2">
    <source>
        <dbReference type="Proteomes" id="UP000321353"/>
    </source>
</evidence>
<name>A0A5B9MH90_9BACT</name>
<proteinExistence type="predicted"/>
<reference evidence="1 2" key="1">
    <citation type="submission" date="2019-02" db="EMBL/GenBank/DDBJ databases">
        <title>Planctomycetal bacteria perform biofilm scaping via a novel small molecule.</title>
        <authorList>
            <person name="Jeske O."/>
            <person name="Boedeker C."/>
            <person name="Wiegand S."/>
            <person name="Breitling P."/>
            <person name="Kallscheuer N."/>
            <person name="Jogler M."/>
            <person name="Rohde M."/>
            <person name="Petersen J."/>
            <person name="Medema M.H."/>
            <person name="Surup F."/>
            <person name="Jogler C."/>
        </authorList>
    </citation>
    <scope>NUCLEOTIDE SEQUENCE [LARGE SCALE GENOMIC DNA]</scope>
    <source>
        <strain evidence="1 2">Mal15</strain>
    </source>
</reference>
<dbReference type="Proteomes" id="UP000321353">
    <property type="component" value="Chromosome"/>
</dbReference>